<evidence type="ECO:0000313" key="4">
    <source>
        <dbReference type="Proteomes" id="UP000785679"/>
    </source>
</evidence>
<dbReference type="SMART" id="SM00427">
    <property type="entry name" value="H2B"/>
    <property type="match status" value="1"/>
</dbReference>
<sequence>MPPKKTTTGSIKGTLIAKKLALKKTIRKTVHRKRVETWSTYIFRVLKQVHPDTSISKKAIQVMNSFIADMFERITLQASKLVSQNKKRTLTPRDLQAALRLVLNGELTKHAFSEGTKSIIILSNATRF</sequence>
<dbReference type="GO" id="GO:0046982">
    <property type="term" value="F:protein heterodimerization activity"/>
    <property type="evidence" value="ECO:0007669"/>
    <property type="project" value="InterPro"/>
</dbReference>
<dbReference type="OrthoDB" id="305527at2759"/>
<reference evidence="3" key="1">
    <citation type="submission" date="2019-06" db="EMBL/GenBank/DDBJ databases">
        <authorList>
            <person name="Zheng W."/>
        </authorList>
    </citation>
    <scope>NUCLEOTIDE SEQUENCE</scope>
    <source>
        <strain evidence="3">QDHG01</strain>
    </source>
</reference>
<protein>
    <recommendedName>
        <fullName evidence="2">Core Histone H2A/H2B/H3 domain-containing protein</fullName>
    </recommendedName>
</protein>
<dbReference type="SUPFAM" id="SSF47113">
    <property type="entry name" value="Histone-fold"/>
    <property type="match status" value="1"/>
</dbReference>
<accession>A0A8J8NIL1</accession>
<evidence type="ECO:0000259" key="2">
    <source>
        <dbReference type="Pfam" id="PF00125"/>
    </source>
</evidence>
<dbReference type="EMBL" id="RRYP01016131">
    <property type="protein sequence ID" value="TNV75206.1"/>
    <property type="molecule type" value="Genomic_DNA"/>
</dbReference>
<dbReference type="CDD" id="cd22910">
    <property type="entry name" value="HFD_H2B"/>
    <property type="match status" value="1"/>
</dbReference>
<gene>
    <name evidence="3" type="ORF">FGO68_gene9421</name>
</gene>
<dbReference type="PANTHER" id="PTHR23428">
    <property type="entry name" value="HISTONE H2B"/>
    <property type="match status" value="1"/>
</dbReference>
<dbReference type="Gene3D" id="1.10.20.10">
    <property type="entry name" value="Histone, subunit A"/>
    <property type="match status" value="1"/>
</dbReference>
<dbReference type="GO" id="GO:0005634">
    <property type="term" value="C:nucleus"/>
    <property type="evidence" value="ECO:0007669"/>
    <property type="project" value="UniProtKB-ARBA"/>
</dbReference>
<comment type="similarity">
    <text evidence="1">Belongs to the histone H2B family.</text>
</comment>
<dbReference type="GO" id="GO:0003677">
    <property type="term" value="F:DNA binding"/>
    <property type="evidence" value="ECO:0007669"/>
    <property type="project" value="InterPro"/>
</dbReference>
<comment type="caution">
    <text evidence="3">The sequence shown here is derived from an EMBL/GenBank/DDBJ whole genome shotgun (WGS) entry which is preliminary data.</text>
</comment>
<dbReference type="InterPro" id="IPR007125">
    <property type="entry name" value="H2A/H2B/H3"/>
</dbReference>
<name>A0A8J8NIL1_HALGN</name>
<dbReference type="InterPro" id="IPR009072">
    <property type="entry name" value="Histone-fold"/>
</dbReference>
<feature type="domain" description="Core Histone H2A/H2B/H3" evidence="2">
    <location>
        <begin position="23"/>
        <end position="101"/>
    </location>
</feature>
<keyword evidence="4" id="KW-1185">Reference proteome</keyword>
<dbReference type="PRINTS" id="PR00621">
    <property type="entry name" value="HISTONEH2B"/>
</dbReference>
<organism evidence="3 4">
    <name type="scientific">Halteria grandinella</name>
    <dbReference type="NCBI Taxonomy" id="5974"/>
    <lineage>
        <taxon>Eukaryota</taxon>
        <taxon>Sar</taxon>
        <taxon>Alveolata</taxon>
        <taxon>Ciliophora</taxon>
        <taxon>Intramacronucleata</taxon>
        <taxon>Spirotrichea</taxon>
        <taxon>Stichotrichia</taxon>
        <taxon>Sporadotrichida</taxon>
        <taxon>Halteriidae</taxon>
        <taxon>Halteria</taxon>
    </lineage>
</organism>
<dbReference type="GO" id="GO:0000786">
    <property type="term" value="C:nucleosome"/>
    <property type="evidence" value="ECO:0007669"/>
    <property type="project" value="InterPro"/>
</dbReference>
<evidence type="ECO:0000313" key="3">
    <source>
        <dbReference type="EMBL" id="TNV75206.1"/>
    </source>
</evidence>
<dbReference type="Proteomes" id="UP000785679">
    <property type="component" value="Unassembled WGS sequence"/>
</dbReference>
<dbReference type="AlphaFoldDB" id="A0A8J8NIL1"/>
<dbReference type="Pfam" id="PF00125">
    <property type="entry name" value="Histone"/>
    <property type="match status" value="1"/>
</dbReference>
<dbReference type="GO" id="GO:0030527">
    <property type="term" value="F:structural constituent of chromatin"/>
    <property type="evidence" value="ECO:0007669"/>
    <property type="project" value="InterPro"/>
</dbReference>
<proteinExistence type="inferred from homology"/>
<dbReference type="FunFam" id="1.10.20.10:FF:000043">
    <property type="entry name" value="Histone H2B"/>
    <property type="match status" value="1"/>
</dbReference>
<evidence type="ECO:0000256" key="1">
    <source>
        <dbReference type="ARBA" id="ARBA00006846"/>
    </source>
</evidence>
<dbReference type="InterPro" id="IPR000558">
    <property type="entry name" value="Histone_H2B"/>
</dbReference>